<dbReference type="EMBL" id="JAAVJF010000006">
    <property type="protein sequence ID" value="NYR16559.1"/>
    <property type="molecule type" value="Genomic_DNA"/>
</dbReference>
<dbReference type="GeneID" id="5055134"/>
<evidence type="ECO:0000313" key="2">
    <source>
        <dbReference type="Proteomes" id="UP000554766"/>
    </source>
</evidence>
<dbReference type="OMA" id="VGTGSCI"/>
<reference evidence="1 2" key="1">
    <citation type="journal article" date="2020" name="Nat. Commun.">
        <title>The structures of two archaeal type IV pili illuminate evolutionary relationships.</title>
        <authorList>
            <person name="Wang F."/>
            <person name="Baquero D.P."/>
            <person name="Su Z."/>
            <person name="Beltran L.C."/>
            <person name="Prangishvili D."/>
            <person name="Krupovic M."/>
            <person name="Egelman E.H."/>
        </authorList>
    </citation>
    <scope>NUCLEOTIDE SEQUENCE [LARGE SCALE GENOMIC DNA]</scope>
    <source>
        <strain evidence="1 2">2GA</strain>
    </source>
</reference>
<protein>
    <submittedName>
        <fullName evidence="1">Protein-(Glutamine-N5) methyltransferase</fullName>
    </submittedName>
</protein>
<dbReference type="Proteomes" id="UP000554766">
    <property type="component" value="Unassembled WGS sequence"/>
</dbReference>
<comment type="caution">
    <text evidence="1">The sequence shown here is derived from an EMBL/GenBank/DDBJ whole genome shotgun (WGS) entry which is preliminary data.</text>
</comment>
<evidence type="ECO:0000313" key="1">
    <source>
        <dbReference type="EMBL" id="NYR16559.1"/>
    </source>
</evidence>
<name>A0A7L4PC63_9CREN</name>
<gene>
    <name evidence="1" type="ORF">HC235_11600</name>
</gene>
<dbReference type="SUPFAM" id="SSF53335">
    <property type="entry name" value="S-adenosyl-L-methionine-dependent methyltransferases"/>
    <property type="match status" value="1"/>
</dbReference>
<dbReference type="Gene3D" id="3.40.50.150">
    <property type="entry name" value="Vaccinia Virus protein VP39"/>
    <property type="match status" value="1"/>
</dbReference>
<dbReference type="InterPro" id="IPR029063">
    <property type="entry name" value="SAM-dependent_MTases_sf"/>
</dbReference>
<keyword evidence="1" id="KW-0489">Methyltransferase</keyword>
<dbReference type="AlphaFoldDB" id="A0A7L4PC63"/>
<dbReference type="RefSeq" id="WP_011901377.1">
    <property type="nucleotide sequence ID" value="NZ_JAAVJF010000006.1"/>
</dbReference>
<keyword evidence="2" id="KW-1185">Reference proteome</keyword>
<organism evidence="1 2">
    <name type="scientific">Pyrobaculum arsenaticum</name>
    <dbReference type="NCBI Taxonomy" id="121277"/>
    <lineage>
        <taxon>Archaea</taxon>
        <taxon>Thermoproteota</taxon>
        <taxon>Thermoprotei</taxon>
        <taxon>Thermoproteales</taxon>
        <taxon>Thermoproteaceae</taxon>
        <taxon>Pyrobaculum</taxon>
    </lineage>
</organism>
<accession>A0A7L4PC63</accession>
<dbReference type="GO" id="GO:0032259">
    <property type="term" value="P:methylation"/>
    <property type="evidence" value="ECO:0007669"/>
    <property type="project" value="UniProtKB-KW"/>
</dbReference>
<sequence>MPYQPAEDSYLTQEAVDALEGADVCLDVGTGSCILAKALRHKCRRVVAVDVDLGACKSCPPEVDVLCSDAAWGIRRADIAVFNLPYLPPEDPLDVSIHDVGIVPKFLRWISATRPRVVVLTFSSLGRADFVMDALRTMCTVIRTARLHLFFESIYTVTALCGPSL</sequence>
<dbReference type="GO" id="GO:0008168">
    <property type="term" value="F:methyltransferase activity"/>
    <property type="evidence" value="ECO:0007669"/>
    <property type="project" value="UniProtKB-KW"/>
</dbReference>
<keyword evidence="1" id="KW-0808">Transferase</keyword>
<proteinExistence type="predicted"/>